<gene>
    <name evidence="2" type="ORF">EV132_10316</name>
</gene>
<dbReference type="Proteomes" id="UP000294576">
    <property type="component" value="Unassembled WGS sequence"/>
</dbReference>
<dbReference type="AlphaFoldDB" id="A0A4R3Q910"/>
<feature type="compositionally biased region" description="Polar residues" evidence="1">
    <location>
        <begin position="122"/>
        <end position="134"/>
    </location>
</feature>
<sequence length="185" mass="21094">MHWSDDVFNFRDFTLKKILFTWIEGGVECQLKLFQLKPRSCQHRAVYLSASFKVWGCISELLFVKYGLESRQFIKSRLLGRTSMCHETIPFQLWGDAPTPSAQNKNTKSTCRGQENRHGGSHTRSFPPSQSFPQKQGWIGPSRSLSSNYGFRHSYQFHCGFVGSGPVPKCQSRSARAVRKDTKPG</sequence>
<feature type="region of interest" description="Disordered" evidence="1">
    <location>
        <begin position="165"/>
        <end position="185"/>
    </location>
</feature>
<dbReference type="EMBL" id="SMBH01000003">
    <property type="protein sequence ID" value="TCU17900.1"/>
    <property type="molecule type" value="Genomic_DNA"/>
</dbReference>
<protein>
    <submittedName>
        <fullName evidence="2">Uncharacterized protein</fullName>
    </submittedName>
</protein>
<feature type="compositionally biased region" description="Polar residues" evidence="1">
    <location>
        <begin position="100"/>
        <end position="113"/>
    </location>
</feature>
<evidence type="ECO:0000313" key="3">
    <source>
        <dbReference type="Proteomes" id="UP000294576"/>
    </source>
</evidence>
<accession>A0A4R3Q910</accession>
<evidence type="ECO:0000256" key="1">
    <source>
        <dbReference type="SAM" id="MobiDB-lite"/>
    </source>
</evidence>
<organism evidence="2 3">
    <name type="scientific">Rhizobium sullae</name>
    <name type="common">Rhizobium hedysari</name>
    <dbReference type="NCBI Taxonomy" id="50338"/>
    <lineage>
        <taxon>Bacteria</taxon>
        <taxon>Pseudomonadati</taxon>
        <taxon>Pseudomonadota</taxon>
        <taxon>Alphaproteobacteria</taxon>
        <taxon>Hyphomicrobiales</taxon>
        <taxon>Rhizobiaceae</taxon>
        <taxon>Rhizobium/Agrobacterium group</taxon>
        <taxon>Rhizobium</taxon>
    </lineage>
</organism>
<evidence type="ECO:0000313" key="2">
    <source>
        <dbReference type="EMBL" id="TCU17900.1"/>
    </source>
</evidence>
<feature type="region of interest" description="Disordered" evidence="1">
    <location>
        <begin position="96"/>
        <end position="137"/>
    </location>
</feature>
<comment type="caution">
    <text evidence="2">The sequence shown here is derived from an EMBL/GenBank/DDBJ whole genome shotgun (WGS) entry which is preliminary data.</text>
</comment>
<reference evidence="2 3" key="1">
    <citation type="submission" date="2019-03" db="EMBL/GenBank/DDBJ databases">
        <title>Genomic Encyclopedia of Type Strains, Phase IV (KMG-V): Genome sequencing to study the core and pangenomes of soil and plant-associated prokaryotes.</title>
        <authorList>
            <person name="Whitman W."/>
        </authorList>
    </citation>
    <scope>NUCLEOTIDE SEQUENCE [LARGE SCALE GENOMIC DNA]</scope>
    <source>
        <strain evidence="2 3">Hc14</strain>
    </source>
</reference>
<name>A0A4R3Q910_RHISU</name>
<proteinExistence type="predicted"/>